<dbReference type="AlphaFoldDB" id="Q9GV17"/>
<evidence type="ECO:0000256" key="6">
    <source>
        <dbReference type="ARBA" id="ARBA00023163"/>
    </source>
</evidence>
<feature type="region of interest" description="Disordered" evidence="11">
    <location>
        <begin position="116"/>
        <end position="180"/>
    </location>
</feature>
<dbReference type="PROSITE" id="PS50071">
    <property type="entry name" value="HOMEOBOX_2"/>
    <property type="match status" value="1"/>
</dbReference>
<name>Q9GV17_HALRO</name>
<feature type="compositionally biased region" description="Polar residues" evidence="11">
    <location>
        <begin position="131"/>
        <end position="140"/>
    </location>
</feature>
<sequence>MNTDLISMPVSIGLRAVPSAVLANAVAAAGGYAASSDFDNAEEYGLLPYYQHHQNHLYHHSVTAPPISSFSQYHPYSSSHHFQNSAMGNNNRIESITTLNLSGSDDGSGCDIAVPASSCSGGDHMRRDETTFTSNGSSPSALRPRSAEEDQQKSNAVENNAIQNSSNDPLGKMMEQSNTERSIAVSPSEYQQTNNNNHSIYNENDHTVTGQHSYPRADTTHSHAHHLAMSRNSFGVPSSSLNLINNPTSIPDGLYSTETSLSAALQKSTFGMPTGTTCGNTDGPGLSYATLTPLQPLPSISTASEKYGVPPNGGFINPHDVSGIGDIAGNYQKMTGMGQSLPPLSNHMLINGLNVQHGLQPSPVVPTETEAVETSIASVCPMGIPQYARSPTNFPSSHPYEPHMLDHCLDTFSQNQIPSSVFSARPGGFNHHGHSFNNARSPGMSHSRENKIPVGTGRLTPANLNGGSQHQQPTEEVNTKEVAAKITQELKRYSIPQAIFAQRVLCRSQGTLSDLLRNPKPWSKLKSGRETFRRMWKWLQEPEFQRMSALRLAACKRKEDEKDYDKVNMQKKPRLVFTDLQRRTLHAIFKENKRPSKEMQMQISNQLGLEVTTVSNFFMNARRRSIDKWQDEELASSRNSTYLKHAQHALSQQHMNDLRHPVVHRPHPQQPHTAIMNHSNIHGMTRLGSQSIAHR</sequence>
<proteinExistence type="evidence at transcript level"/>
<dbReference type="GO" id="GO:0000981">
    <property type="term" value="F:DNA-binding transcription factor activity, RNA polymerase II-specific"/>
    <property type="evidence" value="ECO:0007669"/>
    <property type="project" value="TreeGrafter"/>
</dbReference>
<evidence type="ECO:0000256" key="3">
    <source>
        <dbReference type="ARBA" id="ARBA00023015"/>
    </source>
</evidence>
<keyword evidence="3 10" id="KW-0805">Transcription regulation</keyword>
<reference evidence="14" key="1">
    <citation type="journal article" date="2001" name="Mech. Dev.">
        <title>A gene encoding a new ONECUT class homeodomain protein in the ascidian Halocynthia roretzi functions in the differentiation and specification of neural cells in ascidian embryogenesis.</title>
        <authorList>
            <person name="Sasakura Y."/>
            <person name="Makabe K.W."/>
        </authorList>
    </citation>
    <scope>NUCLEOTIDE SEQUENCE</scope>
</reference>
<dbReference type="PANTHER" id="PTHR14057">
    <property type="entry name" value="TRANSCRIPTION FACTOR ONECUT"/>
    <property type="match status" value="1"/>
</dbReference>
<evidence type="ECO:0000313" key="14">
    <source>
        <dbReference type="EMBL" id="BAB15952.1"/>
    </source>
</evidence>
<dbReference type="InterPro" id="IPR001356">
    <property type="entry name" value="HD"/>
</dbReference>
<dbReference type="InterPro" id="IPR051649">
    <property type="entry name" value="CUT_Homeobox"/>
</dbReference>
<evidence type="ECO:0000259" key="12">
    <source>
        <dbReference type="PROSITE" id="PS50071"/>
    </source>
</evidence>
<keyword evidence="7 8" id="KW-0539">Nucleus</keyword>
<evidence type="ECO:0000256" key="4">
    <source>
        <dbReference type="ARBA" id="ARBA00023125"/>
    </source>
</evidence>
<dbReference type="Pfam" id="PF00046">
    <property type="entry name" value="Homeodomain"/>
    <property type="match status" value="1"/>
</dbReference>
<dbReference type="SMART" id="SM00389">
    <property type="entry name" value="HOX"/>
    <property type="match status" value="1"/>
</dbReference>
<dbReference type="GO" id="GO:0005634">
    <property type="term" value="C:nucleus"/>
    <property type="evidence" value="ECO:0007669"/>
    <property type="project" value="UniProtKB-SubCell"/>
</dbReference>
<dbReference type="Pfam" id="PF02376">
    <property type="entry name" value="CUT"/>
    <property type="match status" value="1"/>
</dbReference>
<comment type="subcellular location">
    <subcellularLocation>
        <location evidence="1 8 9">Nucleus</location>
    </subcellularLocation>
</comment>
<keyword evidence="6 10" id="KW-0804">Transcription</keyword>
<dbReference type="EMBL" id="AB046937">
    <property type="protein sequence ID" value="BAB15952.1"/>
    <property type="molecule type" value="mRNA"/>
</dbReference>
<evidence type="ECO:0000256" key="10">
    <source>
        <dbReference type="RuleBase" id="RU361129"/>
    </source>
</evidence>
<dbReference type="SUPFAM" id="SSF47413">
    <property type="entry name" value="lambda repressor-like DNA-binding domains"/>
    <property type="match status" value="1"/>
</dbReference>
<dbReference type="PROSITE" id="PS51042">
    <property type="entry name" value="CUT"/>
    <property type="match status" value="1"/>
</dbReference>
<dbReference type="PANTHER" id="PTHR14057:SF47">
    <property type="entry name" value="HOMEOBOX PROTEIN ONECUT"/>
    <property type="match status" value="1"/>
</dbReference>
<evidence type="ECO:0000256" key="5">
    <source>
        <dbReference type="ARBA" id="ARBA00023155"/>
    </source>
</evidence>
<feature type="compositionally biased region" description="Polar residues" evidence="11">
    <location>
        <begin position="153"/>
        <end position="168"/>
    </location>
</feature>
<dbReference type="FunFam" id="1.10.10.60:FF:000054">
    <property type="entry name" value="One cut domain family member"/>
    <property type="match status" value="1"/>
</dbReference>
<evidence type="ECO:0000256" key="8">
    <source>
        <dbReference type="PROSITE-ProRule" id="PRU00108"/>
    </source>
</evidence>
<dbReference type="GO" id="GO:0000978">
    <property type="term" value="F:RNA polymerase II cis-regulatory region sequence-specific DNA binding"/>
    <property type="evidence" value="ECO:0007669"/>
    <property type="project" value="TreeGrafter"/>
</dbReference>
<dbReference type="InterPro" id="IPR003350">
    <property type="entry name" value="CUT_dom"/>
</dbReference>
<comment type="similarity">
    <text evidence="2 10">Belongs to the CUT homeobox family.</text>
</comment>
<dbReference type="FunFam" id="1.10.260.40:FF:000005">
    <property type="entry name" value="One cut domain family member"/>
    <property type="match status" value="1"/>
</dbReference>
<feature type="domain" description="Homeobox" evidence="12">
    <location>
        <begin position="568"/>
        <end position="628"/>
    </location>
</feature>
<dbReference type="InterPro" id="IPR009057">
    <property type="entry name" value="Homeodomain-like_sf"/>
</dbReference>
<dbReference type="InterPro" id="IPR010982">
    <property type="entry name" value="Lambda_DNA-bd_dom_sf"/>
</dbReference>
<dbReference type="Gene3D" id="1.10.10.60">
    <property type="entry name" value="Homeodomain-like"/>
    <property type="match status" value="1"/>
</dbReference>
<dbReference type="Gene3D" id="1.10.260.40">
    <property type="entry name" value="lambda repressor-like DNA-binding domains"/>
    <property type="match status" value="1"/>
</dbReference>
<evidence type="ECO:0000256" key="11">
    <source>
        <dbReference type="SAM" id="MobiDB-lite"/>
    </source>
</evidence>
<gene>
    <name evidence="14" type="primary">HrHNF-6</name>
</gene>
<dbReference type="SUPFAM" id="SSF46689">
    <property type="entry name" value="Homeodomain-like"/>
    <property type="match status" value="1"/>
</dbReference>
<keyword evidence="5 8" id="KW-0371">Homeobox</keyword>
<evidence type="ECO:0000259" key="13">
    <source>
        <dbReference type="PROSITE" id="PS51042"/>
    </source>
</evidence>
<evidence type="ECO:0000256" key="9">
    <source>
        <dbReference type="RuleBase" id="RU000682"/>
    </source>
</evidence>
<keyword evidence="4 8" id="KW-0238">DNA-binding</keyword>
<organism evidence="14">
    <name type="scientific">Halocynthia roretzi</name>
    <name type="common">Sea squirt</name>
    <name type="synonym">Cynthia roretzi</name>
    <dbReference type="NCBI Taxonomy" id="7729"/>
    <lineage>
        <taxon>Eukaryota</taxon>
        <taxon>Metazoa</taxon>
        <taxon>Chordata</taxon>
        <taxon>Tunicata</taxon>
        <taxon>Ascidiacea</taxon>
        <taxon>Stolidobranchia</taxon>
        <taxon>Pyuridae</taxon>
        <taxon>Halocynthia</taxon>
    </lineage>
</organism>
<dbReference type="CDD" id="cd00086">
    <property type="entry name" value="homeodomain"/>
    <property type="match status" value="1"/>
</dbReference>
<evidence type="ECO:0000256" key="7">
    <source>
        <dbReference type="ARBA" id="ARBA00023242"/>
    </source>
</evidence>
<evidence type="ECO:0000256" key="2">
    <source>
        <dbReference type="ARBA" id="ARBA00008190"/>
    </source>
</evidence>
<accession>Q9GV17</accession>
<evidence type="ECO:0000256" key="1">
    <source>
        <dbReference type="ARBA" id="ARBA00004123"/>
    </source>
</evidence>
<dbReference type="SMART" id="SM01109">
    <property type="entry name" value="CUT"/>
    <property type="match status" value="1"/>
</dbReference>
<protein>
    <recommendedName>
        <fullName evidence="10">One cut domain family member</fullName>
    </recommendedName>
</protein>
<feature type="DNA-binding region" description="Homeobox" evidence="8">
    <location>
        <begin position="570"/>
        <end position="629"/>
    </location>
</feature>
<feature type="domain" description="CUT" evidence="13">
    <location>
        <begin position="468"/>
        <end position="554"/>
    </location>
</feature>